<keyword evidence="2" id="KW-0677">Repeat</keyword>
<gene>
    <name evidence="3" type="ORF">DCAR_0520441</name>
</gene>
<evidence type="ECO:0000256" key="1">
    <source>
        <dbReference type="ARBA" id="ARBA00006643"/>
    </source>
</evidence>
<dbReference type="InterPro" id="IPR011990">
    <property type="entry name" value="TPR-like_helical_dom_sf"/>
</dbReference>
<dbReference type="Gene3D" id="1.25.40.10">
    <property type="entry name" value="Tetratricopeptide repeat domain"/>
    <property type="match status" value="4"/>
</dbReference>
<dbReference type="PANTHER" id="PTHR47926:SF537">
    <property type="entry name" value="PENTACOTRIPEPTIDE-REPEAT REGION OF PRORP DOMAIN-CONTAINING PROTEIN"/>
    <property type="match status" value="1"/>
</dbReference>
<dbReference type="PROSITE" id="PS51375">
    <property type="entry name" value="PPR"/>
    <property type="match status" value="6"/>
</dbReference>
<dbReference type="SUPFAM" id="SSF48452">
    <property type="entry name" value="TPR-like"/>
    <property type="match status" value="1"/>
</dbReference>
<sequence length="736" mass="82466">MSLSSLSLVTNPSTLRLLPASDPPYKLLQSHPSLKLLSECNNMESFKQVHSLIIKNGLHNTQYVLSKLVEFCAIKPFADFSYALLIFDTIEEPNLIIWNTIIRGYSLTASPVLAVELYVIMLLSGVEPNHYTFPFLLKSCTKMLAIPEGKQVHGHVLKFGFDSDVYVHTSLINFYAQIGEMGCARLVFDMSSHRDAVSFTALITGYTSRGCMEDACKLFDEIPVRDIVCWNSIIAGYAKRGQYEEALAFFQRMVEAKVAPDESTMVTALSVCAQLGSLESGNWIRSWIEERGFGLNVRLLNALVDMYSKCGDLKTARCLFESVQKKDSVSWNVMIGGYTHMSCYKEALSTFRQMQQTSHEPNDVTFLNVLPACAHLGALHIGKWIHSYIDRNAHKFANDSLWTSIIDMYAKCGDIEAAQQVFDGMKPKTLTSWNAIISGKAMHGNAHEALELFTEMVREGFKPDDITFVGVLSACNHAGLIDLGRQIFSSMIQDYGISPKLQHFGCIIDLLGRAELFDEANTVIKSMEMKPDGVIWASLLSSCRLHNNVELGEYVTEQLLKLEPGNHGAHVLLSNIYAGVGKWDDVARIRTKLNDMGITKVPGCTSIEVDGAVHEFVVSDRAHPRSQEINKMLDETERLLALEGHVPDTTEVLYDINEELKEDVLCQHSERLAIAFGLISTQPGTTIRIVKNLRVCGNCHSAIKIISKIYKREIIARDRNRFHHFRDGSCSCMDYW</sequence>
<dbReference type="FunFam" id="1.25.40.10:FF:000470">
    <property type="entry name" value="Pentatricopeptide repeat-containing protein At5g66520"/>
    <property type="match status" value="1"/>
</dbReference>
<dbReference type="AlphaFoldDB" id="A0A164YJ42"/>
<reference evidence="3" key="1">
    <citation type="journal article" date="2016" name="Nat. Genet.">
        <title>A high-quality carrot genome assembly provides new insights into carotenoid accumulation and asterid genome evolution.</title>
        <authorList>
            <person name="Iorizzo M."/>
            <person name="Ellison S."/>
            <person name="Senalik D."/>
            <person name="Zeng P."/>
            <person name="Satapoomin P."/>
            <person name="Huang J."/>
            <person name="Bowman M."/>
            <person name="Iovene M."/>
            <person name="Sanseverino W."/>
            <person name="Cavagnaro P."/>
            <person name="Yildiz M."/>
            <person name="Macko-Podgorni A."/>
            <person name="Moranska E."/>
            <person name="Grzebelus E."/>
            <person name="Grzebelus D."/>
            <person name="Ashrafi H."/>
            <person name="Zheng Z."/>
            <person name="Cheng S."/>
            <person name="Spooner D."/>
            <person name="Van Deynze A."/>
            <person name="Simon P."/>
        </authorList>
    </citation>
    <scope>NUCLEOTIDE SEQUENCE</scope>
    <source>
        <tissue evidence="3">Leaf</tissue>
    </source>
</reference>
<dbReference type="EMBL" id="CP093347">
    <property type="protein sequence ID" value="WOH01062.1"/>
    <property type="molecule type" value="Genomic_DNA"/>
</dbReference>
<dbReference type="InterPro" id="IPR032867">
    <property type="entry name" value="DYW_dom"/>
</dbReference>
<dbReference type="Pfam" id="PF13041">
    <property type="entry name" value="PPR_2"/>
    <property type="match status" value="4"/>
</dbReference>
<evidence type="ECO:0000313" key="4">
    <source>
        <dbReference type="Proteomes" id="UP000077755"/>
    </source>
</evidence>
<evidence type="ECO:0000313" key="3">
    <source>
        <dbReference type="EMBL" id="WOH01062.1"/>
    </source>
</evidence>
<dbReference type="Pfam" id="PF14432">
    <property type="entry name" value="DYW_deaminase"/>
    <property type="match status" value="1"/>
</dbReference>
<dbReference type="GO" id="GO:0008270">
    <property type="term" value="F:zinc ion binding"/>
    <property type="evidence" value="ECO:0007669"/>
    <property type="project" value="InterPro"/>
</dbReference>
<comment type="similarity">
    <text evidence="1">Belongs to the PPR family. PCMP-H subfamily.</text>
</comment>
<dbReference type="OMA" id="DKVHPQS"/>
<dbReference type="InterPro" id="IPR046848">
    <property type="entry name" value="E_motif"/>
</dbReference>
<dbReference type="InterPro" id="IPR002885">
    <property type="entry name" value="PPR_rpt"/>
</dbReference>
<proteinExistence type="inferred from homology"/>
<dbReference type="KEGG" id="dcr:108220562"/>
<dbReference type="OrthoDB" id="185373at2759"/>
<dbReference type="FunFam" id="1.25.40.10:FF:000184">
    <property type="entry name" value="Pentatricopeptide repeat-containing protein, chloroplastic"/>
    <property type="match status" value="1"/>
</dbReference>
<dbReference type="NCBIfam" id="TIGR00756">
    <property type="entry name" value="PPR"/>
    <property type="match status" value="4"/>
</dbReference>
<organism evidence="3 4">
    <name type="scientific">Daucus carota subsp. sativus</name>
    <name type="common">Carrot</name>
    <dbReference type="NCBI Taxonomy" id="79200"/>
    <lineage>
        <taxon>Eukaryota</taxon>
        <taxon>Viridiplantae</taxon>
        <taxon>Streptophyta</taxon>
        <taxon>Embryophyta</taxon>
        <taxon>Tracheophyta</taxon>
        <taxon>Spermatophyta</taxon>
        <taxon>Magnoliopsida</taxon>
        <taxon>eudicotyledons</taxon>
        <taxon>Gunneridae</taxon>
        <taxon>Pentapetalae</taxon>
        <taxon>asterids</taxon>
        <taxon>campanulids</taxon>
        <taxon>Apiales</taxon>
        <taxon>Apiaceae</taxon>
        <taxon>Apioideae</taxon>
        <taxon>Scandiceae</taxon>
        <taxon>Daucinae</taxon>
        <taxon>Daucus</taxon>
        <taxon>Daucus sect. Daucus</taxon>
    </lineage>
</organism>
<dbReference type="GO" id="GO:0003723">
    <property type="term" value="F:RNA binding"/>
    <property type="evidence" value="ECO:0007669"/>
    <property type="project" value="InterPro"/>
</dbReference>
<reference evidence="3" key="2">
    <citation type="submission" date="2022-03" db="EMBL/GenBank/DDBJ databases">
        <title>Draft title - Genomic analysis of global carrot germplasm unveils the trajectory of domestication and the origin of high carotenoid orange carrot.</title>
        <authorList>
            <person name="Iorizzo M."/>
            <person name="Ellison S."/>
            <person name="Senalik D."/>
            <person name="Macko-Podgorni A."/>
            <person name="Grzebelus D."/>
            <person name="Bostan H."/>
            <person name="Rolling W."/>
            <person name="Curaba J."/>
            <person name="Simon P."/>
        </authorList>
    </citation>
    <scope>NUCLEOTIDE SEQUENCE</scope>
    <source>
        <tissue evidence="3">Leaf</tissue>
    </source>
</reference>
<protein>
    <submittedName>
        <fullName evidence="3">Uncharacterized protein</fullName>
    </submittedName>
</protein>
<dbReference type="Pfam" id="PF20431">
    <property type="entry name" value="E_motif"/>
    <property type="match status" value="1"/>
</dbReference>
<dbReference type="InterPro" id="IPR046960">
    <property type="entry name" value="PPR_At4g14850-like_plant"/>
</dbReference>
<dbReference type="PANTHER" id="PTHR47926">
    <property type="entry name" value="PENTATRICOPEPTIDE REPEAT-CONTAINING PROTEIN"/>
    <property type="match status" value="1"/>
</dbReference>
<evidence type="ECO:0000256" key="2">
    <source>
        <dbReference type="ARBA" id="ARBA00022737"/>
    </source>
</evidence>
<accession>A0A164YJ42</accession>
<keyword evidence="4" id="KW-1185">Reference proteome</keyword>
<dbReference type="Proteomes" id="UP000077755">
    <property type="component" value="Chromosome 5"/>
</dbReference>
<dbReference type="GO" id="GO:0009451">
    <property type="term" value="P:RNA modification"/>
    <property type="evidence" value="ECO:0007669"/>
    <property type="project" value="InterPro"/>
</dbReference>
<dbReference type="Pfam" id="PF01535">
    <property type="entry name" value="PPR"/>
    <property type="match status" value="1"/>
</dbReference>
<dbReference type="Gramene" id="KZM94591">
    <property type="protein sequence ID" value="KZM94591"/>
    <property type="gene ID" value="DCAR_017834"/>
</dbReference>
<name>A0A164YJ42_DAUCS</name>
<dbReference type="FunFam" id="1.25.40.10:FF:000333">
    <property type="entry name" value="Pentatricopeptide repeat-containing protein"/>
    <property type="match status" value="2"/>
</dbReference>